<keyword evidence="2" id="KW-0378">Hydrolase</keyword>
<dbReference type="GO" id="GO:0008233">
    <property type="term" value="F:peptidase activity"/>
    <property type="evidence" value="ECO:0007669"/>
    <property type="project" value="UniProtKB-KW"/>
</dbReference>
<dbReference type="InterPro" id="IPR011397">
    <property type="entry name" value="YhfC"/>
</dbReference>
<dbReference type="EMBL" id="JBHSNC010000013">
    <property type="protein sequence ID" value="MFC5528866.1"/>
    <property type="molecule type" value="Genomic_DNA"/>
</dbReference>
<keyword evidence="2" id="KW-0645">Protease</keyword>
<dbReference type="Pfam" id="PF10086">
    <property type="entry name" value="YhfC"/>
    <property type="match status" value="1"/>
</dbReference>
<keyword evidence="1" id="KW-1133">Transmembrane helix</keyword>
<evidence type="ECO:0000313" key="3">
    <source>
        <dbReference type="Proteomes" id="UP001596108"/>
    </source>
</evidence>
<feature type="transmembrane region" description="Helical" evidence="1">
    <location>
        <begin position="53"/>
        <end position="75"/>
    </location>
</feature>
<keyword evidence="3" id="KW-1185">Reference proteome</keyword>
<feature type="transmembrane region" description="Helical" evidence="1">
    <location>
        <begin position="21"/>
        <end position="41"/>
    </location>
</feature>
<feature type="transmembrane region" description="Helical" evidence="1">
    <location>
        <begin position="216"/>
        <end position="233"/>
    </location>
</feature>
<accession>A0ABW0QWH2</accession>
<gene>
    <name evidence="2" type="ORF">ACFPQ4_05275</name>
</gene>
<protein>
    <submittedName>
        <fullName evidence="2">YhfC family glutamic-type intramembrane protease</fullName>
        <ecNumber evidence="2">3.4.-.-</ecNumber>
    </submittedName>
</protein>
<dbReference type="EC" id="3.4.-.-" evidence="2"/>
<organism evidence="2 3">
    <name type="scientific">Cohnella yongneupensis</name>
    <dbReference type="NCBI Taxonomy" id="425006"/>
    <lineage>
        <taxon>Bacteria</taxon>
        <taxon>Bacillati</taxon>
        <taxon>Bacillota</taxon>
        <taxon>Bacilli</taxon>
        <taxon>Bacillales</taxon>
        <taxon>Paenibacillaceae</taxon>
        <taxon>Cohnella</taxon>
    </lineage>
</organism>
<evidence type="ECO:0000256" key="1">
    <source>
        <dbReference type="SAM" id="Phobius"/>
    </source>
</evidence>
<feature type="transmembrane region" description="Helical" evidence="1">
    <location>
        <begin position="174"/>
        <end position="196"/>
    </location>
</feature>
<sequence length="235" mass="25460">MNPITTEPIIVNEEVMAKASVRSLLCLPLYLAVPALFWYGFKLAGYEMDWQAFGLGALGWFIALLLRGPLSAVVMKLPRDQAANIIGLSSGVLEEGTRVILLALTSVASSWALSVGQGWAAIEVLYVMINIVAIASLVKRTDEKATQAKQMLDAQGLVQTSPFWGILERIWASAFHIGCTLIVARYPWTVVALIPLHSGLNWFAVRLVKDSVGKSSILIALFGISVLTVGLVIHS</sequence>
<keyword evidence="1" id="KW-0812">Transmembrane</keyword>
<reference evidence="3" key="1">
    <citation type="journal article" date="2019" name="Int. J. Syst. Evol. Microbiol.">
        <title>The Global Catalogue of Microorganisms (GCM) 10K type strain sequencing project: providing services to taxonomists for standard genome sequencing and annotation.</title>
        <authorList>
            <consortium name="The Broad Institute Genomics Platform"/>
            <consortium name="The Broad Institute Genome Sequencing Center for Infectious Disease"/>
            <person name="Wu L."/>
            <person name="Ma J."/>
        </authorList>
    </citation>
    <scope>NUCLEOTIDE SEQUENCE [LARGE SCALE GENOMIC DNA]</scope>
    <source>
        <strain evidence="3">CGMCC 1.18578</strain>
    </source>
</reference>
<dbReference type="GO" id="GO:0006508">
    <property type="term" value="P:proteolysis"/>
    <property type="evidence" value="ECO:0007669"/>
    <property type="project" value="UniProtKB-KW"/>
</dbReference>
<dbReference type="RefSeq" id="WP_378110730.1">
    <property type="nucleotide sequence ID" value="NZ_JBHSNC010000013.1"/>
</dbReference>
<feature type="transmembrane region" description="Helical" evidence="1">
    <location>
        <begin position="119"/>
        <end position="138"/>
    </location>
</feature>
<proteinExistence type="predicted"/>
<comment type="caution">
    <text evidence="2">The sequence shown here is derived from an EMBL/GenBank/DDBJ whole genome shotgun (WGS) entry which is preliminary data.</text>
</comment>
<evidence type="ECO:0000313" key="2">
    <source>
        <dbReference type="EMBL" id="MFC5528866.1"/>
    </source>
</evidence>
<name>A0ABW0QWH2_9BACL</name>
<dbReference type="Proteomes" id="UP001596108">
    <property type="component" value="Unassembled WGS sequence"/>
</dbReference>
<keyword evidence="1" id="KW-0472">Membrane</keyword>